<accession>A0A7D6VIQ1</accession>
<evidence type="ECO:0000313" key="2">
    <source>
        <dbReference type="EMBL" id="QLY30936.1"/>
    </source>
</evidence>
<dbReference type="EMBL" id="CP059399">
    <property type="protein sequence ID" value="QLY30936.1"/>
    <property type="molecule type" value="Genomic_DNA"/>
</dbReference>
<evidence type="ECO:0000313" key="3">
    <source>
        <dbReference type="Proteomes" id="UP000515512"/>
    </source>
</evidence>
<keyword evidence="1" id="KW-0472">Membrane</keyword>
<dbReference type="Proteomes" id="UP000515512">
    <property type="component" value="Chromosome"/>
</dbReference>
<reference evidence="2 3" key="1">
    <citation type="submission" date="2020-07" db="EMBL/GenBank/DDBJ databases">
        <authorList>
            <person name="Zhuang K."/>
            <person name="Ran Y."/>
        </authorList>
    </citation>
    <scope>NUCLEOTIDE SEQUENCE [LARGE SCALE GENOMIC DNA]</scope>
    <source>
        <strain evidence="2 3">WCH-YHL-001</strain>
    </source>
</reference>
<sequence length="121" mass="13069">MAAVVTGHSGDMVEWWRPPGRSLDLVVATVIYVLACGAAWFAALLVPEYGALVADTGRDRYLPLAYAVGWFGIIATLMLVPLWTLHAIRLGQRAWPTALLAFPMLAFSWLAGLLVAMVAVS</sequence>
<protein>
    <submittedName>
        <fullName evidence="2">Uncharacterized protein</fullName>
    </submittedName>
</protein>
<feature type="transmembrane region" description="Helical" evidence="1">
    <location>
        <begin position="25"/>
        <end position="44"/>
    </location>
</feature>
<feature type="transmembrane region" description="Helical" evidence="1">
    <location>
        <begin position="97"/>
        <end position="120"/>
    </location>
</feature>
<dbReference type="AlphaFoldDB" id="A0A7D6VIQ1"/>
<name>A0A7D6VIQ1_9NOCA</name>
<keyword evidence="1" id="KW-0812">Transmembrane</keyword>
<keyword evidence="1" id="KW-1133">Transmembrane helix</keyword>
<feature type="transmembrane region" description="Helical" evidence="1">
    <location>
        <begin position="64"/>
        <end position="85"/>
    </location>
</feature>
<keyword evidence="3" id="KW-1185">Reference proteome</keyword>
<evidence type="ECO:0000256" key="1">
    <source>
        <dbReference type="SAM" id="Phobius"/>
    </source>
</evidence>
<organism evidence="2 3">
    <name type="scientific">Nocardia huaxiensis</name>
    <dbReference type="NCBI Taxonomy" id="2755382"/>
    <lineage>
        <taxon>Bacteria</taxon>
        <taxon>Bacillati</taxon>
        <taxon>Actinomycetota</taxon>
        <taxon>Actinomycetes</taxon>
        <taxon>Mycobacteriales</taxon>
        <taxon>Nocardiaceae</taxon>
        <taxon>Nocardia</taxon>
    </lineage>
</organism>
<dbReference type="KEGG" id="nhu:H0264_00550"/>
<proteinExistence type="predicted"/>
<dbReference type="RefSeq" id="WP_181582134.1">
    <property type="nucleotide sequence ID" value="NZ_CP059399.1"/>
</dbReference>
<gene>
    <name evidence="2" type="ORF">H0264_00550</name>
</gene>